<evidence type="ECO:0008006" key="2">
    <source>
        <dbReference type="Google" id="ProtNLM"/>
    </source>
</evidence>
<dbReference type="EMBL" id="LAZR01052646">
    <property type="protein sequence ID" value="KKK82497.1"/>
    <property type="molecule type" value="Genomic_DNA"/>
</dbReference>
<dbReference type="AlphaFoldDB" id="A0A0F8YMA2"/>
<name>A0A0F8YMA2_9ZZZZ</name>
<accession>A0A0F8YMA2</accession>
<protein>
    <recommendedName>
        <fullName evidence="2">Sulfotransferase family protein</fullName>
    </recommendedName>
</protein>
<evidence type="ECO:0000313" key="1">
    <source>
        <dbReference type="EMBL" id="KKK82497.1"/>
    </source>
</evidence>
<sequence length="62" mass="6759">MKTFIVLGMHRSATSLVAKGLVEAGVHMGERQLGFHSSNPWGHYEDVDFISMNDQLLDAVGG</sequence>
<proteinExistence type="predicted"/>
<reference evidence="1" key="1">
    <citation type="journal article" date="2015" name="Nature">
        <title>Complex archaea that bridge the gap between prokaryotes and eukaryotes.</title>
        <authorList>
            <person name="Spang A."/>
            <person name="Saw J.H."/>
            <person name="Jorgensen S.L."/>
            <person name="Zaremba-Niedzwiedzka K."/>
            <person name="Martijn J."/>
            <person name="Lind A.E."/>
            <person name="van Eijk R."/>
            <person name="Schleper C."/>
            <person name="Guy L."/>
            <person name="Ettema T.J."/>
        </authorList>
    </citation>
    <scope>NUCLEOTIDE SEQUENCE</scope>
</reference>
<comment type="caution">
    <text evidence="1">The sequence shown here is derived from an EMBL/GenBank/DDBJ whole genome shotgun (WGS) entry which is preliminary data.</text>
</comment>
<organism evidence="1">
    <name type="scientific">marine sediment metagenome</name>
    <dbReference type="NCBI Taxonomy" id="412755"/>
    <lineage>
        <taxon>unclassified sequences</taxon>
        <taxon>metagenomes</taxon>
        <taxon>ecological metagenomes</taxon>
    </lineage>
</organism>
<gene>
    <name evidence="1" type="ORF">LCGC14_2802830</name>
</gene>
<feature type="non-terminal residue" evidence="1">
    <location>
        <position position="62"/>
    </location>
</feature>